<proteinExistence type="predicted"/>
<dbReference type="GO" id="GO:0008783">
    <property type="term" value="F:agmatinase activity"/>
    <property type="evidence" value="ECO:0007669"/>
    <property type="project" value="TreeGrafter"/>
</dbReference>
<keyword evidence="4" id="KW-1185">Reference proteome</keyword>
<comment type="caution">
    <text evidence="3">The sequence shown here is derived from an EMBL/GenBank/DDBJ whole genome shotgun (WGS) entry which is preliminary data.</text>
</comment>
<dbReference type="EMBL" id="PGOL01000453">
    <property type="protein sequence ID" value="PKI70421.1"/>
    <property type="molecule type" value="Genomic_DNA"/>
</dbReference>
<keyword evidence="2" id="KW-0378">Hydrolase</keyword>
<dbReference type="Proteomes" id="UP000233551">
    <property type="component" value="Unassembled WGS sequence"/>
</dbReference>
<organism evidence="3 4">
    <name type="scientific">Punica granatum</name>
    <name type="common">Pomegranate</name>
    <dbReference type="NCBI Taxonomy" id="22663"/>
    <lineage>
        <taxon>Eukaryota</taxon>
        <taxon>Viridiplantae</taxon>
        <taxon>Streptophyta</taxon>
        <taxon>Embryophyta</taxon>
        <taxon>Tracheophyta</taxon>
        <taxon>Spermatophyta</taxon>
        <taxon>Magnoliopsida</taxon>
        <taxon>eudicotyledons</taxon>
        <taxon>Gunneridae</taxon>
        <taxon>Pentapetalae</taxon>
        <taxon>rosids</taxon>
        <taxon>malvids</taxon>
        <taxon>Myrtales</taxon>
        <taxon>Lythraceae</taxon>
        <taxon>Punica</taxon>
    </lineage>
</organism>
<dbReference type="GO" id="GO:0033389">
    <property type="term" value="P:putrescine biosynthetic process from arginine, via agmatine"/>
    <property type="evidence" value="ECO:0007669"/>
    <property type="project" value="TreeGrafter"/>
</dbReference>
<name>A0A2I0KPL2_PUNGR</name>
<accession>A0A2I0KPL2</accession>
<evidence type="ECO:0008006" key="5">
    <source>
        <dbReference type="Google" id="ProtNLM"/>
    </source>
</evidence>
<dbReference type="InterPro" id="IPR006035">
    <property type="entry name" value="Ureohydrolase"/>
</dbReference>
<evidence type="ECO:0000256" key="1">
    <source>
        <dbReference type="ARBA" id="ARBA00022723"/>
    </source>
</evidence>
<evidence type="ECO:0000256" key="2">
    <source>
        <dbReference type="ARBA" id="ARBA00022801"/>
    </source>
</evidence>
<protein>
    <recommendedName>
        <fullName evidence="5">Arginase</fullName>
    </recommendedName>
</protein>
<evidence type="ECO:0000313" key="4">
    <source>
        <dbReference type="Proteomes" id="UP000233551"/>
    </source>
</evidence>
<sequence length="117" mass="12565">MSVIGRRGLHYLHTLKASNVPADLIQKGQDRVIDASLTLIRERVKLKGELLRALGGAKATASLLGVPLGHNSSFLQGPAFAPPRIREAIWCGSTNSATEEGSDAIAYEHFSFSPPFP</sequence>
<dbReference type="PANTHER" id="PTHR11358:SF26">
    <property type="entry name" value="GUANIDINO ACID HYDROLASE, MITOCHONDRIAL"/>
    <property type="match status" value="1"/>
</dbReference>
<keyword evidence="1" id="KW-0479">Metal-binding</keyword>
<evidence type="ECO:0000313" key="3">
    <source>
        <dbReference type="EMBL" id="PKI70421.1"/>
    </source>
</evidence>
<dbReference type="STRING" id="22663.A0A2I0KPL2"/>
<reference evidence="3 4" key="1">
    <citation type="submission" date="2017-11" db="EMBL/GenBank/DDBJ databases">
        <title>De-novo sequencing of pomegranate (Punica granatum L.) genome.</title>
        <authorList>
            <person name="Akparov Z."/>
            <person name="Amiraslanov A."/>
            <person name="Hajiyeva S."/>
            <person name="Abbasov M."/>
            <person name="Kaur K."/>
            <person name="Hamwieh A."/>
            <person name="Solovyev V."/>
            <person name="Salamov A."/>
            <person name="Braich B."/>
            <person name="Kosarev P."/>
            <person name="Mahmoud A."/>
            <person name="Hajiyev E."/>
            <person name="Babayeva S."/>
            <person name="Izzatullayeva V."/>
            <person name="Mammadov A."/>
            <person name="Mammadov A."/>
            <person name="Sharifova S."/>
            <person name="Ojaghi J."/>
            <person name="Eynullazada K."/>
            <person name="Bayramov B."/>
            <person name="Abdulazimova A."/>
            <person name="Shahmuradov I."/>
        </authorList>
    </citation>
    <scope>NUCLEOTIDE SEQUENCE [LARGE SCALE GENOMIC DNA]</scope>
    <source>
        <strain evidence="4">cv. AG2017</strain>
        <tissue evidence="3">Leaf</tissue>
    </source>
</reference>
<dbReference type="AlphaFoldDB" id="A0A2I0KPL2"/>
<dbReference type="GO" id="GO:0046872">
    <property type="term" value="F:metal ion binding"/>
    <property type="evidence" value="ECO:0007669"/>
    <property type="project" value="UniProtKB-KW"/>
</dbReference>
<dbReference type="PANTHER" id="PTHR11358">
    <property type="entry name" value="ARGINASE/AGMATINASE"/>
    <property type="match status" value="1"/>
</dbReference>
<gene>
    <name evidence="3" type="ORF">CRG98_009196</name>
</gene>